<dbReference type="AlphaFoldDB" id="A0A101EKV2"/>
<dbReference type="EMBL" id="LGFD01000031">
    <property type="protein sequence ID" value="KUK17210.1"/>
    <property type="molecule type" value="Genomic_DNA"/>
</dbReference>
<keyword evidence="1" id="KW-1133">Transmembrane helix</keyword>
<dbReference type="PATRIC" id="fig|172049.5.peg.736"/>
<feature type="transmembrane region" description="Helical" evidence="1">
    <location>
        <begin position="20"/>
        <end position="36"/>
    </location>
</feature>
<dbReference type="OMA" id="IPLYTIW"/>
<proteinExistence type="predicted"/>
<evidence type="ECO:0000256" key="1">
    <source>
        <dbReference type="SAM" id="Phobius"/>
    </source>
</evidence>
<feature type="transmembrane region" description="Helical" evidence="1">
    <location>
        <begin position="123"/>
        <end position="143"/>
    </location>
</feature>
<feature type="transmembrane region" description="Helical" evidence="1">
    <location>
        <begin position="99"/>
        <end position="116"/>
    </location>
</feature>
<reference evidence="3" key="1">
    <citation type="journal article" date="2015" name="MBio">
        <title>Genome-Resolved Metagenomic Analysis Reveals Roles for Candidate Phyla and Other Microbial Community Members in Biogeochemical Transformations in Oil Reservoirs.</title>
        <authorList>
            <person name="Hu P."/>
            <person name="Tom L."/>
            <person name="Singh A."/>
            <person name="Thomas B.C."/>
            <person name="Baker B.J."/>
            <person name="Piceno Y.M."/>
            <person name="Andersen G.L."/>
            <person name="Banfield J.F."/>
        </authorList>
    </citation>
    <scope>NUCLEOTIDE SEQUENCE [LARGE SCALE GENOMIC DNA]</scope>
</reference>
<sequence length="231" mass="26559">MVKFMKLEGAWPVTPSGPSIVLATLGFSLMITGLILRDYTPELIFSAITLFVLSTGKSVEIKENMLVLKYPFWSVKIPFEEIREVMLANELKGVKLFRYAWKNAAFVILLFVIALIKAPWKEFPLFFLWIFVMYVAYFLYFFIPLYTIWENFGKIFLGIVLLLPIFCVLVGISLVVGIFLGITFLVFLIVYTRFDYIIVNTERRGVIVIGYPDGKKAIKLFRGVENETEGD</sequence>
<evidence type="ECO:0000313" key="3">
    <source>
        <dbReference type="Proteomes" id="UP000053911"/>
    </source>
</evidence>
<organism evidence="2 3">
    <name type="scientific">Thermococcus sibiricus</name>
    <dbReference type="NCBI Taxonomy" id="172049"/>
    <lineage>
        <taxon>Archaea</taxon>
        <taxon>Methanobacteriati</taxon>
        <taxon>Methanobacteriota</taxon>
        <taxon>Thermococci</taxon>
        <taxon>Thermococcales</taxon>
        <taxon>Thermococcaceae</taxon>
        <taxon>Thermococcus</taxon>
    </lineage>
</organism>
<feature type="transmembrane region" description="Helical" evidence="1">
    <location>
        <begin position="155"/>
        <end position="188"/>
    </location>
</feature>
<protein>
    <submittedName>
        <fullName evidence="2">Uncharacterized protein</fullName>
    </submittedName>
</protein>
<dbReference type="Proteomes" id="UP000053911">
    <property type="component" value="Unassembled WGS sequence"/>
</dbReference>
<name>A0A101EKV2_9EURY</name>
<comment type="caution">
    <text evidence="2">The sequence shown here is derived from an EMBL/GenBank/DDBJ whole genome shotgun (WGS) entry which is preliminary data.</text>
</comment>
<evidence type="ECO:0000313" key="2">
    <source>
        <dbReference type="EMBL" id="KUK17210.1"/>
    </source>
</evidence>
<keyword evidence="1" id="KW-0472">Membrane</keyword>
<keyword evidence="1" id="KW-0812">Transmembrane</keyword>
<gene>
    <name evidence="2" type="ORF">XD54_1488</name>
</gene>
<accession>A0A101EKV2</accession>